<dbReference type="AlphaFoldDB" id="A0AAD9Q1F1"/>
<protein>
    <recommendedName>
        <fullName evidence="3">Integrase zinc-binding domain-containing protein</fullName>
    </recommendedName>
</protein>
<gene>
    <name evidence="1" type="ORF">P5673_025678</name>
</gene>
<evidence type="ECO:0008006" key="3">
    <source>
        <dbReference type="Google" id="ProtNLM"/>
    </source>
</evidence>
<comment type="caution">
    <text evidence="1">The sequence shown here is derived from an EMBL/GenBank/DDBJ whole genome shotgun (WGS) entry which is preliminary data.</text>
</comment>
<keyword evidence="2" id="KW-1185">Reference proteome</keyword>
<dbReference type="EMBL" id="JARQWQ010000081">
    <property type="protein sequence ID" value="KAK2552968.1"/>
    <property type="molecule type" value="Genomic_DNA"/>
</dbReference>
<sequence length="101" mass="11431">MIRERYWIVQARVSLRRVLNGCFDCKRTQASAGQHKIANLPKDMLESIALVPCWCDLPEVQLLEVHQSRDDGLVKSLKVRTRTSVLTTTIGKVVLLEAADQ</sequence>
<proteinExistence type="predicted"/>
<evidence type="ECO:0000313" key="1">
    <source>
        <dbReference type="EMBL" id="KAK2552968.1"/>
    </source>
</evidence>
<name>A0AAD9Q1F1_ACRCE</name>
<dbReference type="Proteomes" id="UP001249851">
    <property type="component" value="Unassembled WGS sequence"/>
</dbReference>
<accession>A0AAD9Q1F1</accession>
<evidence type="ECO:0000313" key="2">
    <source>
        <dbReference type="Proteomes" id="UP001249851"/>
    </source>
</evidence>
<organism evidence="1 2">
    <name type="scientific">Acropora cervicornis</name>
    <name type="common">Staghorn coral</name>
    <dbReference type="NCBI Taxonomy" id="6130"/>
    <lineage>
        <taxon>Eukaryota</taxon>
        <taxon>Metazoa</taxon>
        <taxon>Cnidaria</taxon>
        <taxon>Anthozoa</taxon>
        <taxon>Hexacorallia</taxon>
        <taxon>Scleractinia</taxon>
        <taxon>Astrocoeniina</taxon>
        <taxon>Acroporidae</taxon>
        <taxon>Acropora</taxon>
    </lineage>
</organism>
<reference evidence="1" key="2">
    <citation type="journal article" date="2023" name="Science">
        <title>Genomic signatures of disease resistance in endangered staghorn corals.</title>
        <authorList>
            <person name="Vollmer S.V."/>
            <person name="Selwyn J.D."/>
            <person name="Despard B.A."/>
            <person name="Roesel C.L."/>
        </authorList>
    </citation>
    <scope>NUCLEOTIDE SEQUENCE</scope>
    <source>
        <strain evidence="1">K2</strain>
    </source>
</reference>
<reference evidence="1" key="1">
    <citation type="journal article" date="2023" name="G3 (Bethesda)">
        <title>Whole genome assembly and annotation of the endangered Caribbean coral Acropora cervicornis.</title>
        <authorList>
            <person name="Selwyn J.D."/>
            <person name="Vollmer S.V."/>
        </authorList>
    </citation>
    <scope>NUCLEOTIDE SEQUENCE</scope>
    <source>
        <strain evidence="1">K2</strain>
    </source>
</reference>